<evidence type="ECO:0000256" key="2">
    <source>
        <dbReference type="ARBA" id="ARBA00023125"/>
    </source>
</evidence>
<feature type="domain" description="Transcription factor LuxR-like autoinducer-binding" evidence="4">
    <location>
        <begin position="2"/>
        <end position="93"/>
    </location>
</feature>
<proteinExistence type="predicted"/>
<dbReference type="Gene3D" id="3.30.450.80">
    <property type="entry name" value="Transcription factor LuxR-like, autoinducer-binding domain"/>
    <property type="match status" value="1"/>
</dbReference>
<dbReference type="SUPFAM" id="SSF75516">
    <property type="entry name" value="Pheromone-binding domain of LuxR-like quorum-sensing transcription factors"/>
    <property type="match status" value="1"/>
</dbReference>
<reference evidence="6" key="1">
    <citation type="journal article" date="2019" name="Int. J. Syst. Evol. Microbiol.">
        <title>The Global Catalogue of Microorganisms (GCM) 10K type strain sequencing project: providing services to taxonomists for standard genome sequencing and annotation.</title>
        <authorList>
            <consortium name="The Broad Institute Genomics Platform"/>
            <consortium name="The Broad Institute Genome Sequencing Center for Infectious Disease"/>
            <person name="Wu L."/>
            <person name="Ma J."/>
        </authorList>
    </citation>
    <scope>NUCLEOTIDE SEQUENCE [LARGE SCALE GENOMIC DNA]</scope>
    <source>
        <strain evidence="6">KCTC 52039</strain>
    </source>
</reference>
<keyword evidence="1" id="KW-0805">Transcription regulation</keyword>
<evidence type="ECO:0000256" key="1">
    <source>
        <dbReference type="ARBA" id="ARBA00023015"/>
    </source>
</evidence>
<dbReference type="InterPro" id="IPR005143">
    <property type="entry name" value="TF_LuxR_autoind-bd_dom"/>
</dbReference>
<keyword evidence="2" id="KW-0238">DNA-binding</keyword>
<evidence type="ECO:0000313" key="5">
    <source>
        <dbReference type="EMBL" id="MFC3180859.1"/>
    </source>
</evidence>
<dbReference type="InterPro" id="IPR036693">
    <property type="entry name" value="TF_LuxR_autoind-bd_dom_sf"/>
</dbReference>
<name>A0ABV7IWH2_9RHOB</name>
<accession>A0ABV7IWH2</accession>
<evidence type="ECO:0000259" key="4">
    <source>
        <dbReference type="Pfam" id="PF03472"/>
    </source>
</evidence>
<dbReference type="RefSeq" id="WP_380072479.1">
    <property type="nucleotide sequence ID" value="NZ_JBHRTO010000001.1"/>
</dbReference>
<dbReference type="EMBL" id="JBHRTO010000001">
    <property type="protein sequence ID" value="MFC3180859.1"/>
    <property type="molecule type" value="Genomic_DNA"/>
</dbReference>
<evidence type="ECO:0000256" key="3">
    <source>
        <dbReference type="ARBA" id="ARBA00023163"/>
    </source>
</evidence>
<sequence>MYRTYDQAWIEHYSERGFMLSDPVVHWGLTHVGGISWSDLTEQDPQGVLRDALAHGLHNGWTYAMGPQTSRSIAGVTKTGADFTAAERDEVAQIVDELHALTEGFESFSADTQAALLALGEG</sequence>
<dbReference type="Pfam" id="PF03472">
    <property type="entry name" value="Autoind_bind"/>
    <property type="match status" value="1"/>
</dbReference>
<gene>
    <name evidence="5" type="ORF">ACFOGH_07655</name>
</gene>
<protein>
    <submittedName>
        <fullName evidence="5">Autoinducer binding domain-containing protein</fullName>
    </submittedName>
</protein>
<keyword evidence="6" id="KW-1185">Reference proteome</keyword>
<comment type="caution">
    <text evidence="5">The sequence shown here is derived from an EMBL/GenBank/DDBJ whole genome shotgun (WGS) entry which is preliminary data.</text>
</comment>
<organism evidence="5 6">
    <name type="scientific">Cypionkella sinensis</name>
    <dbReference type="NCBI Taxonomy" id="1756043"/>
    <lineage>
        <taxon>Bacteria</taxon>
        <taxon>Pseudomonadati</taxon>
        <taxon>Pseudomonadota</taxon>
        <taxon>Alphaproteobacteria</taxon>
        <taxon>Rhodobacterales</taxon>
        <taxon>Paracoccaceae</taxon>
        <taxon>Cypionkella</taxon>
    </lineage>
</organism>
<evidence type="ECO:0000313" key="6">
    <source>
        <dbReference type="Proteomes" id="UP001595547"/>
    </source>
</evidence>
<dbReference type="Proteomes" id="UP001595547">
    <property type="component" value="Unassembled WGS sequence"/>
</dbReference>
<keyword evidence="3" id="KW-0804">Transcription</keyword>